<dbReference type="GO" id="GO:0045892">
    <property type="term" value="P:negative regulation of DNA-templated transcription"/>
    <property type="evidence" value="ECO:0007669"/>
    <property type="project" value="InterPro"/>
</dbReference>
<dbReference type="SUPFAM" id="SSF48498">
    <property type="entry name" value="Tetracyclin repressor-like, C-terminal domain"/>
    <property type="match status" value="1"/>
</dbReference>
<dbReference type="GO" id="GO:0000976">
    <property type="term" value="F:transcription cis-regulatory region binding"/>
    <property type="evidence" value="ECO:0007669"/>
    <property type="project" value="TreeGrafter"/>
</dbReference>
<dbReference type="HOGENOM" id="CLU_069543_0_2_11"/>
<keyword evidence="8" id="KW-1185">Reference proteome</keyword>
<dbReference type="InterPro" id="IPR004111">
    <property type="entry name" value="Repressor_TetR_C"/>
</dbReference>
<evidence type="ECO:0000256" key="4">
    <source>
        <dbReference type="PROSITE-ProRule" id="PRU00335"/>
    </source>
</evidence>
<gene>
    <name evidence="7" type="ordered locus">FraEuI1c_5720</name>
</gene>
<evidence type="ECO:0000256" key="3">
    <source>
        <dbReference type="ARBA" id="ARBA00023163"/>
    </source>
</evidence>
<proteinExistence type="predicted"/>
<dbReference type="OrthoDB" id="2570341at2"/>
<dbReference type="InterPro" id="IPR001647">
    <property type="entry name" value="HTH_TetR"/>
</dbReference>
<feature type="DNA-binding region" description="H-T-H motif" evidence="4">
    <location>
        <begin position="92"/>
        <end position="111"/>
    </location>
</feature>
<reference evidence="7 8" key="1">
    <citation type="submission" date="2010-10" db="EMBL/GenBank/DDBJ databases">
        <title>Complete sequence of Frankia sp. EuI1c.</title>
        <authorList>
            <consortium name="US DOE Joint Genome Institute"/>
            <person name="Lucas S."/>
            <person name="Copeland A."/>
            <person name="Lapidus A."/>
            <person name="Cheng J.-F."/>
            <person name="Bruce D."/>
            <person name="Goodwin L."/>
            <person name="Pitluck S."/>
            <person name="Chertkov O."/>
            <person name="Detter J.C."/>
            <person name="Han C."/>
            <person name="Tapia R."/>
            <person name="Land M."/>
            <person name="Hauser L."/>
            <person name="Jeffries C."/>
            <person name="Kyrpides N."/>
            <person name="Ivanova N."/>
            <person name="Mikhailova N."/>
            <person name="Beauchemin N."/>
            <person name="Sen A."/>
            <person name="Sur S.A."/>
            <person name="Gtari M."/>
            <person name="Wall L."/>
            <person name="Tisa L."/>
            <person name="Woyke T."/>
        </authorList>
    </citation>
    <scope>NUCLEOTIDE SEQUENCE [LARGE SCALE GENOMIC DNA]</scope>
    <source>
        <strain evidence="8">DSM 45817 / CECT 9037 / EuI1c</strain>
    </source>
</reference>
<evidence type="ECO:0000256" key="1">
    <source>
        <dbReference type="ARBA" id="ARBA00023015"/>
    </source>
</evidence>
<evidence type="ECO:0000256" key="2">
    <source>
        <dbReference type="ARBA" id="ARBA00023125"/>
    </source>
</evidence>
<evidence type="ECO:0000313" key="7">
    <source>
        <dbReference type="EMBL" id="ADP83704.1"/>
    </source>
</evidence>
<sequence length="308" mass="32962">MRGHADKPRTPPAPTVGPGSIAGDDTRALLDWSGRRRRRGASLVPSAEPDDEALGSLWFRPAPTDRPTALTREAIVATALELADAEGIDAVSIRRVAGVLGARPMSLYSHIGRKQDLIDLMVNEAIGECLVPGDLPADWRDALRLIALHIRDGARRHPWMLSVAAKRASLSPNALLNFEQSLAAVSGLDIDRDRKIAILTAVDTYTVGQVVREIASLPALDGTPARDAVDQPEATSSGSAGRSWLRAAEGYVRRLVETGEYPHIAAFGIDAAIQAHEFDADAAERRFTDGLTWLLDGIAATLPAAPVE</sequence>
<keyword evidence="1" id="KW-0805">Transcription regulation</keyword>
<dbReference type="InParanoid" id="E3IVQ2"/>
<dbReference type="SUPFAM" id="SSF46689">
    <property type="entry name" value="Homeodomain-like"/>
    <property type="match status" value="1"/>
</dbReference>
<dbReference type="PANTHER" id="PTHR30055">
    <property type="entry name" value="HTH-TYPE TRANSCRIPTIONAL REGULATOR RUTR"/>
    <property type="match status" value="1"/>
</dbReference>
<dbReference type="PANTHER" id="PTHR30055:SF151">
    <property type="entry name" value="TRANSCRIPTIONAL REGULATORY PROTEIN"/>
    <property type="match status" value="1"/>
</dbReference>
<feature type="region of interest" description="Disordered" evidence="5">
    <location>
        <begin position="222"/>
        <end position="241"/>
    </location>
</feature>
<feature type="region of interest" description="Disordered" evidence="5">
    <location>
        <begin position="1"/>
        <end position="27"/>
    </location>
</feature>
<evidence type="ECO:0000313" key="8">
    <source>
        <dbReference type="Proteomes" id="UP000002484"/>
    </source>
</evidence>
<dbReference type="KEGG" id="fri:FraEuI1c_5720"/>
<dbReference type="Pfam" id="PF02909">
    <property type="entry name" value="TetR_C_1"/>
    <property type="match status" value="1"/>
</dbReference>
<accession>E3IVQ2</accession>
<dbReference type="Gene3D" id="1.10.10.60">
    <property type="entry name" value="Homeodomain-like"/>
    <property type="match status" value="1"/>
</dbReference>
<dbReference type="InterPro" id="IPR036271">
    <property type="entry name" value="Tet_transcr_reg_TetR-rel_C_sf"/>
</dbReference>
<feature type="domain" description="HTH tetR-type" evidence="6">
    <location>
        <begin position="69"/>
        <end position="129"/>
    </location>
</feature>
<keyword evidence="2 4" id="KW-0238">DNA-binding</keyword>
<dbReference type="RefSeq" id="WP_013426822.1">
    <property type="nucleotide sequence ID" value="NC_014666.1"/>
</dbReference>
<evidence type="ECO:0000256" key="5">
    <source>
        <dbReference type="SAM" id="MobiDB-lite"/>
    </source>
</evidence>
<organism evidence="7 8">
    <name type="scientific">Pseudofrankia inefficax (strain DSM 45817 / CECT 9037 / DDB 130130 / EuI1c)</name>
    <name type="common">Frankia inefficax</name>
    <dbReference type="NCBI Taxonomy" id="298654"/>
    <lineage>
        <taxon>Bacteria</taxon>
        <taxon>Bacillati</taxon>
        <taxon>Actinomycetota</taxon>
        <taxon>Actinomycetes</taxon>
        <taxon>Frankiales</taxon>
        <taxon>Frankiaceae</taxon>
        <taxon>Pseudofrankia</taxon>
    </lineage>
</organism>
<dbReference type="PROSITE" id="PS50977">
    <property type="entry name" value="HTH_TETR_2"/>
    <property type="match status" value="1"/>
</dbReference>
<dbReference type="AlphaFoldDB" id="E3IVQ2"/>
<dbReference type="Proteomes" id="UP000002484">
    <property type="component" value="Chromosome"/>
</dbReference>
<dbReference type="EMBL" id="CP002299">
    <property type="protein sequence ID" value="ADP83704.1"/>
    <property type="molecule type" value="Genomic_DNA"/>
</dbReference>
<protein>
    <submittedName>
        <fullName evidence="7">Tetracyclin repressor domain-containing protein</fullName>
    </submittedName>
</protein>
<keyword evidence="3" id="KW-0804">Transcription</keyword>
<dbReference type="Gene3D" id="1.10.357.10">
    <property type="entry name" value="Tetracycline Repressor, domain 2"/>
    <property type="match status" value="1"/>
</dbReference>
<evidence type="ECO:0000259" key="6">
    <source>
        <dbReference type="PROSITE" id="PS50977"/>
    </source>
</evidence>
<dbReference type="InterPro" id="IPR050109">
    <property type="entry name" value="HTH-type_TetR-like_transc_reg"/>
</dbReference>
<dbReference type="eggNOG" id="COG1309">
    <property type="taxonomic scope" value="Bacteria"/>
</dbReference>
<dbReference type="InterPro" id="IPR009057">
    <property type="entry name" value="Homeodomain-like_sf"/>
</dbReference>
<dbReference type="STRING" id="298654.FraEuI1c_5720"/>
<dbReference type="GO" id="GO:0003700">
    <property type="term" value="F:DNA-binding transcription factor activity"/>
    <property type="evidence" value="ECO:0007669"/>
    <property type="project" value="TreeGrafter"/>
</dbReference>
<name>E3IVQ2_PSEI1</name>